<evidence type="ECO:0000313" key="1">
    <source>
        <dbReference type="EMBL" id="MCH96198.1"/>
    </source>
</evidence>
<comment type="caution">
    <text evidence="1">The sequence shown here is derived from an EMBL/GenBank/DDBJ whole genome shotgun (WGS) entry which is preliminary data.</text>
</comment>
<name>A0A392NAX0_9FABA</name>
<sequence>MALCAAGNASTAMPRKLVSLSTAEEFLQSAQALECCEDCMFEEM</sequence>
<accession>A0A392NAX0</accession>
<dbReference type="AlphaFoldDB" id="A0A392NAX0"/>
<dbReference type="Proteomes" id="UP000265520">
    <property type="component" value="Unassembled WGS sequence"/>
</dbReference>
<reference evidence="1 2" key="1">
    <citation type="journal article" date="2018" name="Front. Plant Sci.">
        <title>Red Clover (Trifolium pratense) and Zigzag Clover (T. medium) - A Picture of Genomic Similarities and Differences.</title>
        <authorList>
            <person name="Dluhosova J."/>
            <person name="Istvanek J."/>
            <person name="Nedelnik J."/>
            <person name="Repkova J."/>
        </authorList>
    </citation>
    <scope>NUCLEOTIDE SEQUENCE [LARGE SCALE GENOMIC DNA]</scope>
    <source>
        <strain evidence="2">cv. 10/8</strain>
        <tissue evidence="1">Leaf</tissue>
    </source>
</reference>
<dbReference type="EMBL" id="LXQA010031760">
    <property type="protein sequence ID" value="MCH96198.1"/>
    <property type="molecule type" value="Genomic_DNA"/>
</dbReference>
<protein>
    <submittedName>
        <fullName evidence="1">Uncharacterized protein</fullName>
    </submittedName>
</protein>
<organism evidence="1 2">
    <name type="scientific">Trifolium medium</name>
    <dbReference type="NCBI Taxonomy" id="97028"/>
    <lineage>
        <taxon>Eukaryota</taxon>
        <taxon>Viridiplantae</taxon>
        <taxon>Streptophyta</taxon>
        <taxon>Embryophyta</taxon>
        <taxon>Tracheophyta</taxon>
        <taxon>Spermatophyta</taxon>
        <taxon>Magnoliopsida</taxon>
        <taxon>eudicotyledons</taxon>
        <taxon>Gunneridae</taxon>
        <taxon>Pentapetalae</taxon>
        <taxon>rosids</taxon>
        <taxon>fabids</taxon>
        <taxon>Fabales</taxon>
        <taxon>Fabaceae</taxon>
        <taxon>Papilionoideae</taxon>
        <taxon>50 kb inversion clade</taxon>
        <taxon>NPAAA clade</taxon>
        <taxon>Hologalegina</taxon>
        <taxon>IRL clade</taxon>
        <taxon>Trifolieae</taxon>
        <taxon>Trifolium</taxon>
    </lineage>
</organism>
<proteinExistence type="predicted"/>
<keyword evidence="2" id="KW-1185">Reference proteome</keyword>
<evidence type="ECO:0000313" key="2">
    <source>
        <dbReference type="Proteomes" id="UP000265520"/>
    </source>
</evidence>